<keyword evidence="10" id="KW-1185">Reference proteome</keyword>
<feature type="domain" description="Histone deacetylase complex subunit SAP30 Sin3 binding" evidence="8">
    <location>
        <begin position="203"/>
        <end position="258"/>
    </location>
</feature>
<evidence type="ECO:0000259" key="8">
    <source>
        <dbReference type="Pfam" id="PF13867"/>
    </source>
</evidence>
<organism evidence="9 10">
    <name type="scientific">Klebsormidium nitens</name>
    <name type="common">Green alga</name>
    <name type="synonym">Ulothrix nitens</name>
    <dbReference type="NCBI Taxonomy" id="105231"/>
    <lineage>
        <taxon>Eukaryota</taxon>
        <taxon>Viridiplantae</taxon>
        <taxon>Streptophyta</taxon>
        <taxon>Klebsormidiophyceae</taxon>
        <taxon>Klebsormidiales</taxon>
        <taxon>Klebsormidiaceae</taxon>
        <taxon>Klebsormidium</taxon>
    </lineage>
</organism>
<dbReference type="AlphaFoldDB" id="A0A1Y1HLH9"/>
<sequence length="268" mass="29693">MIAILEMAHAEVVPPPEVKAMSARTVGTTSPTISIPSGASDEYGSDVGDFDDLPSLPKDTKVLIIGNSRTKRVLVGLRGVVKKSVGLGGWHWLQLENGDLVKLQRNALHILEAPAGVWDFGDDNDTEFEGALPTSRSDGLSGLPSPPSVRPKSRKSGQSFRTALTPTPNRFSLGFSRYEAMQTLKFAAMDDENWRPEVDLTKLDTACLRRYRRKYGLEDVTHNSSKQDLYVAVRKHFNSMKEILSEDDIIPSFVQAVKRHKRNHVASH</sequence>
<evidence type="ECO:0000313" key="9">
    <source>
        <dbReference type="EMBL" id="GAQ79470.1"/>
    </source>
</evidence>
<dbReference type="InterPro" id="IPR024145">
    <property type="entry name" value="His_deAcase_SAP30/SAP30L"/>
</dbReference>
<keyword evidence="3" id="KW-0678">Repressor</keyword>
<keyword evidence="5" id="KW-0804">Transcription</keyword>
<dbReference type="GO" id="GO:0000118">
    <property type="term" value="C:histone deacetylase complex"/>
    <property type="evidence" value="ECO:0000318"/>
    <property type="project" value="GO_Central"/>
</dbReference>
<evidence type="ECO:0000313" key="10">
    <source>
        <dbReference type="Proteomes" id="UP000054558"/>
    </source>
</evidence>
<keyword evidence="4" id="KW-0805">Transcription regulation</keyword>
<reference evidence="9 10" key="1">
    <citation type="journal article" date="2014" name="Nat. Commun.">
        <title>Klebsormidium flaccidum genome reveals primary factors for plant terrestrial adaptation.</title>
        <authorList>
            <person name="Hori K."/>
            <person name="Maruyama F."/>
            <person name="Fujisawa T."/>
            <person name="Togashi T."/>
            <person name="Yamamoto N."/>
            <person name="Seo M."/>
            <person name="Sato S."/>
            <person name="Yamada T."/>
            <person name="Mori H."/>
            <person name="Tajima N."/>
            <person name="Moriyama T."/>
            <person name="Ikeuchi M."/>
            <person name="Watanabe M."/>
            <person name="Wada H."/>
            <person name="Kobayashi K."/>
            <person name="Saito M."/>
            <person name="Masuda T."/>
            <person name="Sasaki-Sekimoto Y."/>
            <person name="Mashiguchi K."/>
            <person name="Awai K."/>
            <person name="Shimojima M."/>
            <person name="Masuda S."/>
            <person name="Iwai M."/>
            <person name="Nobusawa T."/>
            <person name="Narise T."/>
            <person name="Kondo S."/>
            <person name="Saito H."/>
            <person name="Sato R."/>
            <person name="Murakawa M."/>
            <person name="Ihara Y."/>
            <person name="Oshima-Yamada Y."/>
            <person name="Ohtaka K."/>
            <person name="Satoh M."/>
            <person name="Sonobe K."/>
            <person name="Ishii M."/>
            <person name="Ohtani R."/>
            <person name="Kanamori-Sato M."/>
            <person name="Honoki R."/>
            <person name="Miyazaki D."/>
            <person name="Mochizuki H."/>
            <person name="Umetsu J."/>
            <person name="Higashi K."/>
            <person name="Shibata D."/>
            <person name="Kamiya Y."/>
            <person name="Sato N."/>
            <person name="Nakamura Y."/>
            <person name="Tabata S."/>
            <person name="Ida S."/>
            <person name="Kurokawa K."/>
            <person name="Ohta H."/>
        </authorList>
    </citation>
    <scope>NUCLEOTIDE SEQUENCE [LARGE SCALE GENOMIC DNA]</scope>
    <source>
        <strain evidence="9 10">NIES-2285</strain>
    </source>
</reference>
<name>A0A1Y1HLH9_KLENI</name>
<dbReference type="InterPro" id="IPR025718">
    <property type="entry name" value="SAP30_Sin3-bd"/>
</dbReference>
<evidence type="ECO:0000256" key="7">
    <source>
        <dbReference type="SAM" id="MobiDB-lite"/>
    </source>
</evidence>
<feature type="region of interest" description="Disordered" evidence="7">
    <location>
        <begin position="128"/>
        <end position="165"/>
    </location>
</feature>
<dbReference type="GO" id="GO:0003712">
    <property type="term" value="F:transcription coregulator activity"/>
    <property type="evidence" value="ECO:0000318"/>
    <property type="project" value="GO_Central"/>
</dbReference>
<dbReference type="InterPro" id="IPR038291">
    <property type="entry name" value="SAP30_C_sf"/>
</dbReference>
<gene>
    <name evidence="9" type="ORF">KFL_000310210</name>
</gene>
<dbReference type="Gene3D" id="6.10.160.20">
    <property type="match status" value="1"/>
</dbReference>
<dbReference type="OrthoDB" id="510958at2759"/>
<evidence type="ECO:0000256" key="6">
    <source>
        <dbReference type="ARBA" id="ARBA00023242"/>
    </source>
</evidence>
<dbReference type="GO" id="GO:0006355">
    <property type="term" value="P:regulation of DNA-templated transcription"/>
    <property type="evidence" value="ECO:0000318"/>
    <property type="project" value="GO_Central"/>
</dbReference>
<evidence type="ECO:0000256" key="3">
    <source>
        <dbReference type="ARBA" id="ARBA00022491"/>
    </source>
</evidence>
<evidence type="ECO:0000256" key="4">
    <source>
        <dbReference type="ARBA" id="ARBA00023015"/>
    </source>
</evidence>
<dbReference type="OMA" id="GSSQKTM"/>
<evidence type="ECO:0000256" key="1">
    <source>
        <dbReference type="ARBA" id="ARBA00004123"/>
    </source>
</evidence>
<comment type="similarity">
    <text evidence="2">Belongs to the SAP30 family.</text>
</comment>
<evidence type="ECO:0000256" key="2">
    <source>
        <dbReference type="ARBA" id="ARBA00006283"/>
    </source>
</evidence>
<accession>A0A1Y1HLH9</accession>
<evidence type="ECO:0000256" key="5">
    <source>
        <dbReference type="ARBA" id="ARBA00023163"/>
    </source>
</evidence>
<dbReference type="PANTHER" id="PTHR13286:SF6">
    <property type="entry name" value="HISTONE DEACETYLASE COMPLEX SUBUNIT SAP30L-RELATED"/>
    <property type="match status" value="1"/>
</dbReference>
<dbReference type="Proteomes" id="UP000054558">
    <property type="component" value="Unassembled WGS sequence"/>
</dbReference>
<comment type="subcellular location">
    <subcellularLocation>
        <location evidence="1">Nucleus</location>
    </subcellularLocation>
</comment>
<dbReference type="PANTHER" id="PTHR13286">
    <property type="entry name" value="SAP30"/>
    <property type="match status" value="1"/>
</dbReference>
<dbReference type="Pfam" id="PF13867">
    <property type="entry name" value="SAP30_Sin3_bdg"/>
    <property type="match status" value="1"/>
</dbReference>
<proteinExistence type="inferred from homology"/>
<dbReference type="EMBL" id="DF236980">
    <property type="protein sequence ID" value="GAQ79470.1"/>
    <property type="molecule type" value="Genomic_DNA"/>
</dbReference>
<keyword evidence="6" id="KW-0539">Nucleus</keyword>
<protein>
    <recommendedName>
        <fullName evidence="8">Histone deacetylase complex subunit SAP30 Sin3 binding domain-containing protein</fullName>
    </recommendedName>
</protein>